<sequence>MVNASFVNVGRWSALGLGVLYGVVHNRSLHKLEAENKVKHEYERKERLIEQAREQYAKLNAVAVDSSAVVTDVDSPNFDLEKFIAHLEQDKQ</sequence>
<evidence type="ECO:0000256" key="10">
    <source>
        <dbReference type="ARBA" id="ARBA00023310"/>
    </source>
</evidence>
<evidence type="ECO:0000256" key="12">
    <source>
        <dbReference type="SAM" id="Coils"/>
    </source>
</evidence>
<comment type="function">
    <text evidence="11">Subunit e, of the mitochondrial membrane ATP synthase complex (F(1)F(0) ATP synthase or Complex V) that produces ATP from ADP in the presence of a proton gradient across the membrane which is generated by electron transport complexes of the respiratory chain. ATP synthase complex consist of a soluble F(1) head domain - the catalytic core - and a membrane F(1) domain - the membrane proton channel. These two domains are linked by a central stalk rotating inside the F(1) region and a stationary peripheral stalk. During catalysis, ATP synthesis in the catalytic domain of F(1) is coupled via a rotary mechanism of the central stalk subunits to proton translocation. In vivo, can only synthesize ATP although its ATP hydrolase activity can be activated artificially in vitro. Part of the complex F(0) domain.</text>
</comment>
<proteinExistence type="inferred from homology"/>
<feature type="coiled-coil region" evidence="12">
    <location>
        <begin position="31"/>
        <end position="62"/>
    </location>
</feature>
<keyword evidence="12" id="KW-0175">Coiled coil</keyword>
<name>A0AAD5HCA4_UMBRA</name>
<keyword evidence="10 11" id="KW-0066">ATP synthesis</keyword>
<evidence type="ECO:0000256" key="1">
    <source>
        <dbReference type="ARBA" id="ARBA00004273"/>
    </source>
</evidence>
<comment type="subunit">
    <text evidence="11">F-type ATPases have 2 components, CF(1) - the catalytic core - and CF(0) - the membrane proton channel. CF(1) and CF(0) have multiple subunits.</text>
</comment>
<evidence type="ECO:0000256" key="8">
    <source>
        <dbReference type="ARBA" id="ARBA00023128"/>
    </source>
</evidence>
<keyword evidence="4 11" id="KW-0138">CF(0)</keyword>
<dbReference type="EMBL" id="MU620938">
    <property type="protein sequence ID" value="KAI8577664.1"/>
    <property type="molecule type" value="Genomic_DNA"/>
</dbReference>
<comment type="similarity">
    <text evidence="2 11">Belongs to the ATPase e subunit family.</text>
</comment>
<dbReference type="InterPro" id="IPR008386">
    <property type="entry name" value="ATP_synth_F0_esu_mt"/>
</dbReference>
<dbReference type="GO" id="GO:0015986">
    <property type="term" value="P:proton motive force-driven ATP synthesis"/>
    <property type="evidence" value="ECO:0007669"/>
    <property type="project" value="InterPro"/>
</dbReference>
<dbReference type="RefSeq" id="XP_051442668.1">
    <property type="nucleotide sequence ID" value="XM_051590675.1"/>
</dbReference>
<dbReference type="GO" id="GO:0045259">
    <property type="term" value="C:proton-transporting ATP synthase complex"/>
    <property type="evidence" value="ECO:0007669"/>
    <property type="project" value="UniProtKB-UniRule"/>
</dbReference>
<dbReference type="GeneID" id="75916018"/>
<evidence type="ECO:0000313" key="13">
    <source>
        <dbReference type="EMBL" id="KAI8577664.1"/>
    </source>
</evidence>
<keyword evidence="7 11" id="KW-0406">Ion transport</keyword>
<keyword evidence="6 11" id="KW-0999">Mitochondrion inner membrane</keyword>
<evidence type="ECO:0000256" key="7">
    <source>
        <dbReference type="ARBA" id="ARBA00023065"/>
    </source>
</evidence>
<keyword evidence="3 11" id="KW-0813">Transport</keyword>
<gene>
    <name evidence="13" type="ORF">K450DRAFT_251171</name>
</gene>
<dbReference type="Pfam" id="PF05680">
    <property type="entry name" value="ATP-synt_E"/>
    <property type="match status" value="1"/>
</dbReference>
<evidence type="ECO:0000256" key="6">
    <source>
        <dbReference type="ARBA" id="ARBA00022792"/>
    </source>
</evidence>
<keyword evidence="8 11" id="KW-0496">Mitochondrion</keyword>
<reference evidence="13" key="2">
    <citation type="journal article" date="2022" name="Proc. Natl. Acad. Sci. U.S.A.">
        <title>Diploid-dominant life cycles characterize the early evolution of Fungi.</title>
        <authorList>
            <person name="Amses K.R."/>
            <person name="Simmons D.R."/>
            <person name="Longcore J.E."/>
            <person name="Mondo S.J."/>
            <person name="Seto K."/>
            <person name="Jeronimo G.H."/>
            <person name="Bonds A.E."/>
            <person name="Quandt C.A."/>
            <person name="Davis W.J."/>
            <person name="Chang Y."/>
            <person name="Federici B.A."/>
            <person name="Kuo A."/>
            <person name="LaButti K."/>
            <person name="Pangilinan J."/>
            <person name="Andreopoulos W."/>
            <person name="Tritt A."/>
            <person name="Riley R."/>
            <person name="Hundley H."/>
            <person name="Johnson J."/>
            <person name="Lipzen A."/>
            <person name="Barry K."/>
            <person name="Lang B.F."/>
            <person name="Cuomo C.A."/>
            <person name="Buchler N.E."/>
            <person name="Grigoriev I.V."/>
            <person name="Spatafora J.W."/>
            <person name="Stajich J.E."/>
            <person name="James T.Y."/>
        </authorList>
    </citation>
    <scope>NUCLEOTIDE SEQUENCE</scope>
    <source>
        <strain evidence="13">AG</strain>
    </source>
</reference>
<evidence type="ECO:0000256" key="5">
    <source>
        <dbReference type="ARBA" id="ARBA00022781"/>
    </source>
</evidence>
<keyword evidence="5 11" id="KW-0375">Hydrogen ion transport</keyword>
<evidence type="ECO:0000313" key="14">
    <source>
        <dbReference type="Proteomes" id="UP001206595"/>
    </source>
</evidence>
<comment type="subcellular location">
    <subcellularLocation>
        <location evidence="1 11">Mitochondrion inner membrane</location>
    </subcellularLocation>
</comment>
<evidence type="ECO:0000256" key="11">
    <source>
        <dbReference type="RuleBase" id="RU367005"/>
    </source>
</evidence>
<reference evidence="13" key="1">
    <citation type="submission" date="2021-06" db="EMBL/GenBank/DDBJ databases">
        <authorList>
            <consortium name="DOE Joint Genome Institute"/>
            <person name="Mondo S.J."/>
            <person name="Amses K.R."/>
            <person name="Simmons D.R."/>
            <person name="Longcore J.E."/>
            <person name="Seto K."/>
            <person name="Alves G.H."/>
            <person name="Bonds A.E."/>
            <person name="Quandt C.A."/>
            <person name="Davis W.J."/>
            <person name="Chang Y."/>
            <person name="Letcher P.M."/>
            <person name="Powell M.J."/>
            <person name="Kuo A."/>
            <person name="Labutti K."/>
            <person name="Pangilinan J."/>
            <person name="Andreopoulos W."/>
            <person name="Tritt A."/>
            <person name="Riley R."/>
            <person name="Hundley H."/>
            <person name="Johnson J."/>
            <person name="Lipzen A."/>
            <person name="Barry K."/>
            <person name="Berbee M.L."/>
            <person name="Buchler N.E."/>
            <person name="Grigoriev I.V."/>
            <person name="Spatafora J.W."/>
            <person name="Stajich J.E."/>
            <person name="James T.Y."/>
        </authorList>
    </citation>
    <scope>NUCLEOTIDE SEQUENCE</scope>
    <source>
        <strain evidence="13">AG</strain>
    </source>
</reference>
<dbReference type="GO" id="GO:0005743">
    <property type="term" value="C:mitochondrial inner membrane"/>
    <property type="evidence" value="ECO:0007669"/>
    <property type="project" value="UniProtKB-SubCell"/>
</dbReference>
<comment type="caution">
    <text evidence="13">The sequence shown here is derived from an EMBL/GenBank/DDBJ whole genome shotgun (WGS) entry which is preliminary data.</text>
</comment>
<dbReference type="GO" id="GO:0015078">
    <property type="term" value="F:proton transmembrane transporter activity"/>
    <property type="evidence" value="ECO:0007669"/>
    <property type="project" value="InterPro"/>
</dbReference>
<dbReference type="AlphaFoldDB" id="A0AAD5HCA4"/>
<keyword evidence="14" id="KW-1185">Reference proteome</keyword>
<evidence type="ECO:0000256" key="4">
    <source>
        <dbReference type="ARBA" id="ARBA00022547"/>
    </source>
</evidence>
<organism evidence="13 14">
    <name type="scientific">Umbelopsis ramanniana AG</name>
    <dbReference type="NCBI Taxonomy" id="1314678"/>
    <lineage>
        <taxon>Eukaryota</taxon>
        <taxon>Fungi</taxon>
        <taxon>Fungi incertae sedis</taxon>
        <taxon>Mucoromycota</taxon>
        <taxon>Mucoromycotina</taxon>
        <taxon>Umbelopsidomycetes</taxon>
        <taxon>Umbelopsidales</taxon>
        <taxon>Umbelopsidaceae</taxon>
        <taxon>Umbelopsis</taxon>
    </lineage>
</organism>
<evidence type="ECO:0000256" key="9">
    <source>
        <dbReference type="ARBA" id="ARBA00023136"/>
    </source>
</evidence>
<evidence type="ECO:0000256" key="2">
    <source>
        <dbReference type="ARBA" id="ARBA00007333"/>
    </source>
</evidence>
<keyword evidence="9" id="KW-0472">Membrane</keyword>
<protein>
    <recommendedName>
        <fullName evidence="11">ATP synthase F(0) complex subunit e, mitochondrial</fullName>
    </recommendedName>
</protein>
<dbReference type="Proteomes" id="UP001206595">
    <property type="component" value="Unassembled WGS sequence"/>
</dbReference>
<evidence type="ECO:0000256" key="3">
    <source>
        <dbReference type="ARBA" id="ARBA00022448"/>
    </source>
</evidence>
<accession>A0AAD5HCA4</accession>